<dbReference type="WBParaSite" id="RSKR_0000390450.1">
    <property type="protein sequence ID" value="RSKR_0000390450.1"/>
    <property type="gene ID" value="RSKR_0000390450"/>
</dbReference>
<organism evidence="1 2">
    <name type="scientific">Rhabditophanes sp. KR3021</name>
    <dbReference type="NCBI Taxonomy" id="114890"/>
    <lineage>
        <taxon>Eukaryota</taxon>
        <taxon>Metazoa</taxon>
        <taxon>Ecdysozoa</taxon>
        <taxon>Nematoda</taxon>
        <taxon>Chromadorea</taxon>
        <taxon>Rhabditida</taxon>
        <taxon>Tylenchina</taxon>
        <taxon>Panagrolaimomorpha</taxon>
        <taxon>Strongyloidoidea</taxon>
        <taxon>Alloionematidae</taxon>
        <taxon>Rhabditophanes</taxon>
    </lineage>
</organism>
<proteinExistence type="predicted"/>
<evidence type="ECO:0000313" key="2">
    <source>
        <dbReference type="WBParaSite" id="RSKR_0000390450.1"/>
    </source>
</evidence>
<evidence type="ECO:0000313" key="1">
    <source>
        <dbReference type="Proteomes" id="UP000095286"/>
    </source>
</evidence>
<sequence length="247" mass="28263">MKKFERDHLDAVISAMELTTPKTKLSVPTVSLASESDILKNVTNKASVTAKMPFEQHAEKYKCMCGALHVYQGVLIIAATSALSLFFSFITLFFQKEQNWQANIIYFVVLILEGISLVFTFAALKLKKQKLLIPFLFCLIINILCLAVLFVLSIIAAVEPTSFPGNFIYTATFDSFSDFIDEDKKKSQQIVKLLASFMAIFSALLILLDFWWTHTVIKAYRFFVDYQRAKRDNLKMEPEYHAQTFFD</sequence>
<accession>A0AC35TSZ3</accession>
<protein>
    <submittedName>
        <fullName evidence="2">MARVEL domain-containing protein</fullName>
    </submittedName>
</protein>
<name>A0AC35TSZ3_9BILA</name>
<reference evidence="2" key="1">
    <citation type="submission" date="2016-11" db="UniProtKB">
        <authorList>
            <consortium name="WormBaseParasite"/>
        </authorList>
    </citation>
    <scope>IDENTIFICATION</scope>
    <source>
        <strain evidence="2">KR3021</strain>
    </source>
</reference>
<dbReference type="Proteomes" id="UP000095286">
    <property type="component" value="Unplaced"/>
</dbReference>